<dbReference type="Proteomes" id="UP001183388">
    <property type="component" value="Unassembled WGS sequence"/>
</dbReference>
<protein>
    <submittedName>
        <fullName evidence="1">Uncharacterized protein</fullName>
    </submittedName>
</protein>
<sequence length="75" mass="7739">MWVEDLTTTAREAEAVHALVVEGEASRSEGPGSAQGVALLLLAAAALLSANPRKEEPLEDAFEGMAQNLACAAAF</sequence>
<comment type="caution">
    <text evidence="1">The sequence shown here is derived from an EMBL/GenBank/DDBJ whole genome shotgun (WGS) entry which is preliminary data.</text>
</comment>
<gene>
    <name evidence="1" type="ORF">RM780_18830</name>
</gene>
<accession>A0ABU2LCL5</accession>
<keyword evidence="2" id="KW-1185">Reference proteome</keyword>
<evidence type="ECO:0000313" key="1">
    <source>
        <dbReference type="EMBL" id="MDT0308998.1"/>
    </source>
</evidence>
<proteinExistence type="predicted"/>
<evidence type="ECO:0000313" key="2">
    <source>
        <dbReference type="Proteomes" id="UP001183388"/>
    </source>
</evidence>
<dbReference type="RefSeq" id="WP_311631948.1">
    <property type="nucleotide sequence ID" value="NZ_JAVREN010000029.1"/>
</dbReference>
<dbReference type="EMBL" id="JAVREN010000029">
    <property type="protein sequence ID" value="MDT0308998.1"/>
    <property type="molecule type" value="Genomic_DNA"/>
</dbReference>
<reference evidence="2" key="1">
    <citation type="submission" date="2023-07" db="EMBL/GenBank/DDBJ databases">
        <title>30 novel species of actinomycetes from the DSMZ collection.</title>
        <authorList>
            <person name="Nouioui I."/>
        </authorList>
    </citation>
    <scope>NUCLEOTIDE SEQUENCE [LARGE SCALE GENOMIC DNA]</scope>
    <source>
        <strain evidence="2">DSM 44917</strain>
    </source>
</reference>
<organism evidence="1 2">
    <name type="scientific">Streptomyces boetiae</name>
    <dbReference type="NCBI Taxonomy" id="3075541"/>
    <lineage>
        <taxon>Bacteria</taxon>
        <taxon>Bacillati</taxon>
        <taxon>Actinomycetota</taxon>
        <taxon>Actinomycetes</taxon>
        <taxon>Kitasatosporales</taxon>
        <taxon>Streptomycetaceae</taxon>
        <taxon>Streptomyces</taxon>
    </lineage>
</organism>
<name>A0ABU2LCL5_9ACTN</name>